<feature type="transmembrane region" description="Helical" evidence="7">
    <location>
        <begin position="131"/>
        <end position="147"/>
    </location>
</feature>
<proteinExistence type="predicted"/>
<dbReference type="InterPro" id="IPR053791">
    <property type="entry name" value="MFS_Tri12-like"/>
</dbReference>
<feature type="compositionally biased region" description="Polar residues" evidence="6">
    <location>
        <begin position="606"/>
        <end position="617"/>
    </location>
</feature>
<evidence type="ECO:0000256" key="3">
    <source>
        <dbReference type="ARBA" id="ARBA00022692"/>
    </source>
</evidence>
<gene>
    <name evidence="9" type="ORF">B0A52_07311</name>
</gene>
<comment type="caution">
    <text evidence="9">The sequence shown here is derived from an EMBL/GenBank/DDBJ whole genome shotgun (WGS) entry which is preliminary data.</text>
</comment>
<feature type="transmembrane region" description="Helical" evidence="7">
    <location>
        <begin position="153"/>
        <end position="176"/>
    </location>
</feature>
<keyword evidence="5 7" id="KW-0472">Membrane</keyword>
<accession>A0A438MX32</accession>
<dbReference type="PANTHER" id="PTHR23501">
    <property type="entry name" value="MAJOR FACILITATOR SUPERFAMILY"/>
    <property type="match status" value="1"/>
</dbReference>
<dbReference type="SUPFAM" id="SSF103473">
    <property type="entry name" value="MFS general substrate transporter"/>
    <property type="match status" value="1"/>
</dbReference>
<dbReference type="AlphaFoldDB" id="A0A438MX32"/>
<evidence type="ECO:0000256" key="5">
    <source>
        <dbReference type="ARBA" id="ARBA00023136"/>
    </source>
</evidence>
<evidence type="ECO:0000259" key="8">
    <source>
        <dbReference type="PROSITE" id="PS50850"/>
    </source>
</evidence>
<protein>
    <recommendedName>
        <fullName evidence="8">Major facilitator superfamily (MFS) profile domain-containing protein</fullName>
    </recommendedName>
</protein>
<dbReference type="CDD" id="cd06179">
    <property type="entry name" value="MFS_TRI12_like"/>
    <property type="match status" value="1"/>
</dbReference>
<feature type="transmembrane region" description="Helical" evidence="7">
    <location>
        <begin position="223"/>
        <end position="242"/>
    </location>
</feature>
<organism evidence="9 10">
    <name type="scientific">Exophiala mesophila</name>
    <name type="common">Black yeast-like fungus</name>
    <dbReference type="NCBI Taxonomy" id="212818"/>
    <lineage>
        <taxon>Eukaryota</taxon>
        <taxon>Fungi</taxon>
        <taxon>Dikarya</taxon>
        <taxon>Ascomycota</taxon>
        <taxon>Pezizomycotina</taxon>
        <taxon>Eurotiomycetes</taxon>
        <taxon>Chaetothyriomycetidae</taxon>
        <taxon>Chaetothyriales</taxon>
        <taxon>Herpotrichiellaceae</taxon>
        <taxon>Exophiala</taxon>
    </lineage>
</organism>
<feature type="transmembrane region" description="Helical" evidence="7">
    <location>
        <begin position="431"/>
        <end position="453"/>
    </location>
</feature>
<keyword evidence="2" id="KW-0813">Transport</keyword>
<dbReference type="PANTHER" id="PTHR23501:SF195">
    <property type="entry name" value="PEP5"/>
    <property type="match status" value="1"/>
</dbReference>
<keyword evidence="3 7" id="KW-0812">Transmembrane</keyword>
<dbReference type="InterPro" id="IPR010573">
    <property type="entry name" value="MFS_Str1/Tri12-like"/>
</dbReference>
<evidence type="ECO:0000256" key="7">
    <source>
        <dbReference type="SAM" id="Phobius"/>
    </source>
</evidence>
<comment type="subcellular location">
    <subcellularLocation>
        <location evidence="1">Membrane</location>
        <topology evidence="1">Multi-pass membrane protein</topology>
    </subcellularLocation>
</comment>
<feature type="transmembrane region" description="Helical" evidence="7">
    <location>
        <begin position="188"/>
        <end position="211"/>
    </location>
</feature>
<dbReference type="PROSITE" id="PS50850">
    <property type="entry name" value="MFS"/>
    <property type="match status" value="1"/>
</dbReference>
<feature type="domain" description="Major facilitator superfamily (MFS) profile" evidence="8">
    <location>
        <begin position="63"/>
        <end position="581"/>
    </location>
</feature>
<dbReference type="GO" id="GO:0005886">
    <property type="term" value="C:plasma membrane"/>
    <property type="evidence" value="ECO:0007669"/>
    <property type="project" value="TreeGrafter"/>
</dbReference>
<evidence type="ECO:0000256" key="6">
    <source>
        <dbReference type="SAM" id="MobiDB-lite"/>
    </source>
</evidence>
<dbReference type="Pfam" id="PF06609">
    <property type="entry name" value="TRI12"/>
    <property type="match status" value="1"/>
</dbReference>
<dbReference type="InterPro" id="IPR020846">
    <property type="entry name" value="MFS_dom"/>
</dbReference>
<feature type="transmembrane region" description="Helical" evidence="7">
    <location>
        <begin position="263"/>
        <end position="284"/>
    </location>
</feature>
<dbReference type="GO" id="GO:0022857">
    <property type="term" value="F:transmembrane transporter activity"/>
    <property type="evidence" value="ECO:0007669"/>
    <property type="project" value="InterPro"/>
</dbReference>
<sequence>MTSNIEQTQQPGKEAVTSQQTSPMEKEDFAAQEKHLEVACDKPTDQNLVYNDDEEEPEIHMRTWIALAALWMLNYVQVVALQGPPAVLSHIGADLDGVAAQTWVPNALSLVQAVLGPVISSASDTFQARKFLLVGSCIISFVGAAIAPGSNNIYRLIAAQTLIGVGFASVPLAYSVPSEILPRRWRPMIQACINIGAALGAISGPLMIGALTRSNPHTGWRTFFWIQMGFWGITAVGIFFGYRPPKRHTRLDHLSFWQKLGHLDLPGFGLLTTGLTLFLVGLNLGGNLYSWTNARTLSTMIIGIVTLIAFGVYEWKGTSTGILSHELFRGGQARGRTFAICVILIFIEGIMLFSYIIFYPVITTALFETDPFLVVARAQSYWVAGLFATVIWGFASTRFRTIRSPLFAGYVIFTAGIVGMATIQPGDSTNLIAFAGLAGLGFGSPLILIITGVQLSTPHSLIATATAVTTSSRAVAATVFTAIYAAVLSTGLDEKLPSYIAAAAAAAGLPADSIPAFVGALASNDAEALGQIPGVTPSIIQDGVRALQQAFADSLRNIYIIAASFGVVACVACLFLGDMRKTMNYHVDAPVEDLHAKHHHSHNQGEESGNPNQNQKA</sequence>
<dbReference type="Proteomes" id="UP000288859">
    <property type="component" value="Unassembled WGS sequence"/>
</dbReference>
<reference evidence="9 10" key="1">
    <citation type="submission" date="2017-03" db="EMBL/GenBank/DDBJ databases">
        <title>Genomes of endolithic fungi from Antarctica.</title>
        <authorList>
            <person name="Coleine C."/>
            <person name="Masonjones S."/>
            <person name="Stajich J.E."/>
        </authorList>
    </citation>
    <scope>NUCLEOTIDE SEQUENCE [LARGE SCALE GENOMIC DNA]</scope>
    <source>
        <strain evidence="9 10">CCFEE 6314</strain>
    </source>
</reference>
<evidence type="ECO:0000313" key="9">
    <source>
        <dbReference type="EMBL" id="RVX68308.1"/>
    </source>
</evidence>
<feature type="transmembrane region" description="Helical" evidence="7">
    <location>
        <begin position="558"/>
        <end position="577"/>
    </location>
</feature>
<evidence type="ECO:0000256" key="1">
    <source>
        <dbReference type="ARBA" id="ARBA00004141"/>
    </source>
</evidence>
<feature type="region of interest" description="Disordered" evidence="6">
    <location>
        <begin position="1"/>
        <end position="29"/>
    </location>
</feature>
<dbReference type="EMBL" id="NAJM01000039">
    <property type="protein sequence ID" value="RVX68308.1"/>
    <property type="molecule type" value="Genomic_DNA"/>
</dbReference>
<dbReference type="Gene3D" id="1.20.1250.20">
    <property type="entry name" value="MFS general substrate transporter like domains"/>
    <property type="match status" value="1"/>
</dbReference>
<evidence type="ECO:0000256" key="2">
    <source>
        <dbReference type="ARBA" id="ARBA00022448"/>
    </source>
</evidence>
<feature type="transmembrane region" description="Helical" evidence="7">
    <location>
        <begin position="474"/>
        <end position="492"/>
    </location>
</feature>
<feature type="transmembrane region" description="Helical" evidence="7">
    <location>
        <begin position="378"/>
        <end position="395"/>
    </location>
</feature>
<dbReference type="InterPro" id="IPR036259">
    <property type="entry name" value="MFS_trans_sf"/>
</dbReference>
<name>A0A438MX32_EXOME</name>
<evidence type="ECO:0000313" key="10">
    <source>
        <dbReference type="Proteomes" id="UP000288859"/>
    </source>
</evidence>
<feature type="compositionally biased region" description="Polar residues" evidence="6">
    <location>
        <begin position="1"/>
        <end position="23"/>
    </location>
</feature>
<dbReference type="OrthoDB" id="2587356at2759"/>
<keyword evidence="4 7" id="KW-1133">Transmembrane helix</keyword>
<feature type="region of interest" description="Disordered" evidence="6">
    <location>
        <begin position="596"/>
        <end position="617"/>
    </location>
</feature>
<evidence type="ECO:0000256" key="4">
    <source>
        <dbReference type="ARBA" id="ARBA00022989"/>
    </source>
</evidence>
<dbReference type="VEuPathDB" id="FungiDB:PV10_06314"/>
<feature type="transmembrane region" description="Helical" evidence="7">
    <location>
        <begin position="336"/>
        <end position="358"/>
    </location>
</feature>
<feature type="transmembrane region" description="Helical" evidence="7">
    <location>
        <begin position="296"/>
        <end position="315"/>
    </location>
</feature>
<feature type="transmembrane region" description="Helical" evidence="7">
    <location>
        <begin position="407"/>
        <end position="425"/>
    </location>
</feature>